<feature type="region of interest" description="Disordered" evidence="1">
    <location>
        <begin position="1"/>
        <end position="44"/>
    </location>
</feature>
<feature type="compositionally biased region" description="Polar residues" evidence="1">
    <location>
        <begin position="19"/>
        <end position="39"/>
    </location>
</feature>
<organism evidence="2">
    <name type="scientific">Phaeodactylum tricornutum</name>
    <name type="common">Diatom</name>
    <dbReference type="NCBI Taxonomy" id="2850"/>
    <lineage>
        <taxon>Eukaryota</taxon>
        <taxon>Sar</taxon>
        <taxon>Stramenopiles</taxon>
        <taxon>Ochrophyta</taxon>
        <taxon>Bacillariophyta</taxon>
        <taxon>Bacillariophyceae</taxon>
        <taxon>Bacillariophycidae</taxon>
        <taxon>Naviculales</taxon>
        <taxon>Phaeodactylaceae</taxon>
        <taxon>Phaeodactylum</taxon>
    </lineage>
</organism>
<sequence length="230" mass="24948">MMMSPDQRPPKPCLLWLGTSANEQDSPVPSRNDGTSSPTQRPPLLLPFPASAQPNVYTADDFYQTVQAHYESEAHFVGGMGESDPGVYVLSTNDDLLRQHGPLLRDGMARVHAARHGVPFYLCTTGLGNDTDWSVPLEALAHSNNNHNTTIQVSLYGSNPAEYARAAGIADGRRAFGQVCAFLVACQELRIPTEVAVVPEYAKSARELALTLGAQQVHVYEPVPSIPEHS</sequence>
<gene>
    <name evidence="2" type="ORF">PTTT1_LOCUS16069</name>
</gene>
<dbReference type="Proteomes" id="UP000836788">
    <property type="component" value="Chromosome 14"/>
</dbReference>
<reference evidence="2" key="1">
    <citation type="submission" date="2022-02" db="EMBL/GenBank/DDBJ databases">
        <authorList>
            <person name="Giguere J D."/>
        </authorList>
    </citation>
    <scope>NUCLEOTIDE SEQUENCE</scope>
    <source>
        <strain evidence="2">CCAP 1055/1</strain>
    </source>
</reference>
<evidence type="ECO:0000256" key="1">
    <source>
        <dbReference type="SAM" id="MobiDB-lite"/>
    </source>
</evidence>
<name>A0A8J9X2S6_PHATR</name>
<dbReference type="EMBL" id="OU594955">
    <property type="protein sequence ID" value="CAG9281311.1"/>
    <property type="molecule type" value="Genomic_DNA"/>
</dbReference>
<protein>
    <submittedName>
        <fullName evidence="2">Uncharacterized protein</fullName>
    </submittedName>
</protein>
<proteinExistence type="predicted"/>
<dbReference type="AlphaFoldDB" id="A0A8J9X2S6"/>
<evidence type="ECO:0000313" key="2">
    <source>
        <dbReference type="EMBL" id="CAG9281311.1"/>
    </source>
</evidence>
<accession>A0A8J9X2S6</accession>